<keyword evidence="7" id="KW-0732">Signal</keyword>
<evidence type="ECO:0000256" key="2">
    <source>
        <dbReference type="ARBA" id="ARBA00009810"/>
    </source>
</evidence>
<feature type="domain" description="TonB-dependent receptor plug" evidence="17">
    <location>
        <begin position="70"/>
        <end position="172"/>
    </location>
</feature>
<keyword evidence="5" id="KW-0410">Iron transport</keyword>
<accession>A0A5M6IME7</accession>
<keyword evidence="11 14" id="KW-0472">Membrane</keyword>
<feature type="domain" description="TonB-dependent receptor-like beta-barrel" evidence="16">
    <location>
        <begin position="246"/>
        <end position="680"/>
    </location>
</feature>
<evidence type="ECO:0000259" key="16">
    <source>
        <dbReference type="Pfam" id="PF00593"/>
    </source>
</evidence>
<dbReference type="EMBL" id="VWPK01000051">
    <property type="protein sequence ID" value="KAA5609431.1"/>
    <property type="molecule type" value="Genomic_DNA"/>
</dbReference>
<evidence type="ECO:0000256" key="8">
    <source>
        <dbReference type="ARBA" id="ARBA00023004"/>
    </source>
</evidence>
<keyword evidence="3 14" id="KW-0813">Transport</keyword>
<dbReference type="AlphaFoldDB" id="A0A5M6IME7"/>
<keyword evidence="12 18" id="KW-0675">Receptor</keyword>
<dbReference type="Proteomes" id="UP000325255">
    <property type="component" value="Unassembled WGS sequence"/>
</dbReference>
<dbReference type="SUPFAM" id="SSF56935">
    <property type="entry name" value="Porins"/>
    <property type="match status" value="1"/>
</dbReference>
<proteinExistence type="inferred from homology"/>
<evidence type="ECO:0000256" key="9">
    <source>
        <dbReference type="ARBA" id="ARBA00023065"/>
    </source>
</evidence>
<evidence type="ECO:0000259" key="17">
    <source>
        <dbReference type="Pfam" id="PF07715"/>
    </source>
</evidence>
<keyword evidence="10 15" id="KW-0798">TonB box</keyword>
<dbReference type="GO" id="GO:0015344">
    <property type="term" value="F:siderophore uptake transmembrane transporter activity"/>
    <property type="evidence" value="ECO:0007669"/>
    <property type="project" value="TreeGrafter"/>
</dbReference>
<evidence type="ECO:0000256" key="11">
    <source>
        <dbReference type="ARBA" id="ARBA00023136"/>
    </source>
</evidence>
<sequence>MLLLSGIVITAPPQAQAQQATSPSEPRVATGIVLETPPVTVAGENETGTSAVPGYVARRSIAGTKTDSSLLETPQSISVITRQQMDEQHAETLNQALRYTPGVAPETRGGIATRYDMLKVRGFDAELYWNGLKLQQNNWYALPQLDPYLLERIDVLRGPSSVLYGQASAGGVISQISKLPTVTPLHEVGVEFGTNEHVLGKFDFSGPLDDEGKYLYRITGIGRMEDGQIKSTRNERLAIAPSFSIRPDADTNLTFLGLYQHDPRSSSYGSVPAEGTVKATRYGRLPADFYDGDPNFEKFDRTQVSLGYLFDKRFNDTWSMHMAGRWFHIDQDYRSVYSNGLDSDERTLARATAASRDRLDTAAFDNNVQARVKTGPVEHTLLAGFDYQHLDSTYQTGFGAAPSLDVWAPVYGQAITPPDRYKVNVRGNQYGLYVQDQAKLGGFVLTLSGRGDWADAITINSGTVARQFDRAFTSRAGLSYIFANGIAPYVSYSESFKPQYGTDAYGKAFVPERGRQYEVGVKYQPTGTNALFTAALFDVTRTNLTTSDPNHPGLSVQSGEARSRGVELEAKLDLTEQLTVTASYTYLDTISTKSNDGDAGKRLPAVPDHTATTWATYTIPGGPLAGLKIGGGVRYIGASASSDHSFTVPDVTLVDAMLRYDLGHAVPRLQGAELHLNIQNALDTRYVASCYYGAWCAYGYQRTVSGGLTYRW</sequence>
<evidence type="ECO:0000256" key="5">
    <source>
        <dbReference type="ARBA" id="ARBA00022496"/>
    </source>
</evidence>
<evidence type="ECO:0000256" key="1">
    <source>
        <dbReference type="ARBA" id="ARBA00004571"/>
    </source>
</evidence>
<evidence type="ECO:0000256" key="10">
    <source>
        <dbReference type="ARBA" id="ARBA00023077"/>
    </source>
</evidence>
<dbReference type="FunFam" id="2.40.170.20:FF:000005">
    <property type="entry name" value="TonB-dependent siderophore receptor"/>
    <property type="match status" value="1"/>
</dbReference>
<dbReference type="InterPro" id="IPR010105">
    <property type="entry name" value="TonB_sidphr_rcpt"/>
</dbReference>
<protein>
    <submittedName>
        <fullName evidence="18">TonB-dependent siderophore receptor</fullName>
    </submittedName>
</protein>
<dbReference type="InterPro" id="IPR000531">
    <property type="entry name" value="Beta-barrel_TonB"/>
</dbReference>
<dbReference type="FunFam" id="2.170.130.10:FF:000001">
    <property type="entry name" value="Catecholate siderophore TonB-dependent receptor"/>
    <property type="match status" value="1"/>
</dbReference>
<evidence type="ECO:0000256" key="3">
    <source>
        <dbReference type="ARBA" id="ARBA00022448"/>
    </source>
</evidence>
<evidence type="ECO:0000256" key="4">
    <source>
        <dbReference type="ARBA" id="ARBA00022452"/>
    </source>
</evidence>
<evidence type="ECO:0000256" key="12">
    <source>
        <dbReference type="ARBA" id="ARBA00023170"/>
    </source>
</evidence>
<evidence type="ECO:0000313" key="18">
    <source>
        <dbReference type="EMBL" id="KAA5609431.1"/>
    </source>
</evidence>
<keyword evidence="9" id="KW-0406">Ion transport</keyword>
<dbReference type="PANTHER" id="PTHR32552">
    <property type="entry name" value="FERRICHROME IRON RECEPTOR-RELATED"/>
    <property type="match status" value="1"/>
</dbReference>
<dbReference type="Pfam" id="PF07715">
    <property type="entry name" value="Plug"/>
    <property type="match status" value="1"/>
</dbReference>
<dbReference type="GO" id="GO:0038023">
    <property type="term" value="F:signaling receptor activity"/>
    <property type="evidence" value="ECO:0007669"/>
    <property type="project" value="InterPro"/>
</dbReference>
<keyword evidence="19" id="KW-1185">Reference proteome</keyword>
<evidence type="ECO:0000256" key="14">
    <source>
        <dbReference type="PROSITE-ProRule" id="PRU01360"/>
    </source>
</evidence>
<evidence type="ECO:0000256" key="6">
    <source>
        <dbReference type="ARBA" id="ARBA00022692"/>
    </source>
</evidence>
<comment type="similarity">
    <text evidence="2 14 15">Belongs to the TonB-dependent receptor family.</text>
</comment>
<dbReference type="CDD" id="cd01347">
    <property type="entry name" value="ligand_gated_channel"/>
    <property type="match status" value="1"/>
</dbReference>
<evidence type="ECO:0000313" key="19">
    <source>
        <dbReference type="Proteomes" id="UP000325255"/>
    </source>
</evidence>
<dbReference type="Gene3D" id="2.170.130.10">
    <property type="entry name" value="TonB-dependent receptor, plug domain"/>
    <property type="match status" value="1"/>
</dbReference>
<dbReference type="InterPro" id="IPR039426">
    <property type="entry name" value="TonB-dep_rcpt-like"/>
</dbReference>
<reference evidence="18 19" key="1">
    <citation type="submission" date="2019-09" db="EMBL/GenBank/DDBJ databases">
        <title>Genome sequence of Rhodovastum atsumiense, a diverse member of the Acetobacteraceae family of non-sulfur purple photosynthetic bacteria.</title>
        <authorList>
            <person name="Meyer T."/>
            <person name="Kyndt J."/>
        </authorList>
    </citation>
    <scope>NUCLEOTIDE SEQUENCE [LARGE SCALE GENOMIC DNA]</scope>
    <source>
        <strain evidence="18 19">DSM 21279</strain>
    </source>
</reference>
<keyword evidence="13 14" id="KW-0998">Cell outer membrane</keyword>
<keyword evidence="4 14" id="KW-1134">Transmembrane beta strand</keyword>
<dbReference type="Pfam" id="PF00593">
    <property type="entry name" value="TonB_dep_Rec_b-barrel"/>
    <property type="match status" value="1"/>
</dbReference>
<dbReference type="PANTHER" id="PTHR32552:SF68">
    <property type="entry name" value="FERRICHROME OUTER MEMBRANE TRANSPORTER_PHAGE RECEPTOR"/>
    <property type="match status" value="1"/>
</dbReference>
<name>A0A5M6IME7_9PROT</name>
<dbReference type="PROSITE" id="PS52016">
    <property type="entry name" value="TONB_DEPENDENT_REC_3"/>
    <property type="match status" value="1"/>
</dbReference>
<dbReference type="NCBIfam" id="TIGR01783">
    <property type="entry name" value="TonB-siderophor"/>
    <property type="match status" value="1"/>
</dbReference>
<evidence type="ECO:0000256" key="15">
    <source>
        <dbReference type="RuleBase" id="RU003357"/>
    </source>
</evidence>
<keyword evidence="8" id="KW-0408">Iron</keyword>
<comment type="caution">
    <text evidence="18">The sequence shown here is derived from an EMBL/GenBank/DDBJ whole genome shotgun (WGS) entry which is preliminary data.</text>
</comment>
<dbReference type="GO" id="GO:0009279">
    <property type="term" value="C:cell outer membrane"/>
    <property type="evidence" value="ECO:0007669"/>
    <property type="project" value="UniProtKB-SubCell"/>
</dbReference>
<dbReference type="InterPro" id="IPR036942">
    <property type="entry name" value="Beta-barrel_TonB_sf"/>
</dbReference>
<dbReference type="InterPro" id="IPR012910">
    <property type="entry name" value="Plug_dom"/>
</dbReference>
<evidence type="ECO:0000256" key="13">
    <source>
        <dbReference type="ARBA" id="ARBA00023237"/>
    </source>
</evidence>
<dbReference type="Gene3D" id="2.40.170.20">
    <property type="entry name" value="TonB-dependent receptor, beta-barrel domain"/>
    <property type="match status" value="1"/>
</dbReference>
<evidence type="ECO:0000256" key="7">
    <source>
        <dbReference type="ARBA" id="ARBA00022729"/>
    </source>
</evidence>
<comment type="subcellular location">
    <subcellularLocation>
        <location evidence="1 14">Cell outer membrane</location>
        <topology evidence="1 14">Multi-pass membrane protein</topology>
    </subcellularLocation>
</comment>
<keyword evidence="6 14" id="KW-0812">Transmembrane</keyword>
<dbReference type="OrthoDB" id="9760333at2"/>
<dbReference type="GO" id="GO:0015891">
    <property type="term" value="P:siderophore transport"/>
    <property type="evidence" value="ECO:0007669"/>
    <property type="project" value="InterPro"/>
</dbReference>
<organism evidence="18 19">
    <name type="scientific">Rhodovastum atsumiense</name>
    <dbReference type="NCBI Taxonomy" id="504468"/>
    <lineage>
        <taxon>Bacteria</taxon>
        <taxon>Pseudomonadati</taxon>
        <taxon>Pseudomonadota</taxon>
        <taxon>Alphaproteobacteria</taxon>
        <taxon>Acetobacterales</taxon>
        <taxon>Acetobacteraceae</taxon>
        <taxon>Rhodovastum</taxon>
    </lineage>
</organism>
<gene>
    <name evidence="18" type="ORF">F1189_24390</name>
</gene>
<dbReference type="InterPro" id="IPR037066">
    <property type="entry name" value="Plug_dom_sf"/>
</dbReference>